<dbReference type="PANTHER" id="PTHR33321">
    <property type="match status" value="1"/>
</dbReference>
<keyword evidence="1" id="KW-0732">Signal</keyword>
<comment type="caution">
    <text evidence="2">The sequence shown here is derived from an EMBL/GenBank/DDBJ whole genome shotgun (WGS) entry which is preliminary data.</text>
</comment>
<feature type="signal peptide" evidence="1">
    <location>
        <begin position="1"/>
        <end position="18"/>
    </location>
</feature>
<reference evidence="2" key="1">
    <citation type="submission" date="2021-06" db="EMBL/GenBank/DDBJ databases">
        <authorList>
            <person name="Hodson N. C."/>
            <person name="Mongue J. A."/>
            <person name="Jaron S. K."/>
        </authorList>
    </citation>
    <scope>NUCLEOTIDE SEQUENCE</scope>
</reference>
<protein>
    <submittedName>
        <fullName evidence="2">Uncharacterized protein</fullName>
    </submittedName>
</protein>
<organism evidence="2 3">
    <name type="scientific">Allacma fusca</name>
    <dbReference type="NCBI Taxonomy" id="39272"/>
    <lineage>
        <taxon>Eukaryota</taxon>
        <taxon>Metazoa</taxon>
        <taxon>Ecdysozoa</taxon>
        <taxon>Arthropoda</taxon>
        <taxon>Hexapoda</taxon>
        <taxon>Collembola</taxon>
        <taxon>Symphypleona</taxon>
        <taxon>Sminthuridae</taxon>
        <taxon>Allacma</taxon>
    </lineage>
</organism>
<evidence type="ECO:0000256" key="1">
    <source>
        <dbReference type="SAM" id="SignalP"/>
    </source>
</evidence>
<dbReference type="EMBL" id="CAJVCH010569978">
    <property type="protein sequence ID" value="CAG7833688.1"/>
    <property type="molecule type" value="Genomic_DNA"/>
</dbReference>
<keyword evidence="3" id="KW-1185">Reference proteome</keyword>
<dbReference type="AlphaFoldDB" id="A0A8J2LEI4"/>
<proteinExistence type="predicted"/>
<evidence type="ECO:0000313" key="2">
    <source>
        <dbReference type="EMBL" id="CAG7833688.1"/>
    </source>
</evidence>
<dbReference type="PANTHER" id="PTHR33321:SF12">
    <property type="entry name" value="PLANT BASIC SECRETORY PROTEIN (BSP) FAMILY PROTEIN"/>
    <property type="match status" value="1"/>
</dbReference>
<dbReference type="Proteomes" id="UP000708208">
    <property type="component" value="Unassembled WGS sequence"/>
</dbReference>
<evidence type="ECO:0000313" key="3">
    <source>
        <dbReference type="Proteomes" id="UP000708208"/>
    </source>
</evidence>
<dbReference type="OrthoDB" id="8250257at2759"/>
<sequence length="387" mass="44601">MFSVLVVAFLMAVGKSDAIQIDINYSADPSLKNFADKVHSTLIQWYPTLEAKLKSPTFKPIEYVSITFDSNYNGVAYAAGNRIVGSVKYYRDHQDDVGSMVHELVHVIQGYKNGPGWVVEGIADYVRYFIFEPNRKPGKPGSNNKYTDGYGVTAWFLDYIVRTNNFTPDFVYWLNKDCREGTYNDYIWEKLLKKTVDQLWNEMMTAPAIKIEVDYSAAPELRNFAENIRATLTAWYPWFAEALESPTFVPIPYIKVTFDPKYDGVAYASGNQIVGGVKYYKTHQDDLGSMIHEMIHVIQGYKNCPGWLTEGIADYWRYYHYEDVKKPKPTKPGVNNNYTDGYDKVAYFIDYTQRTYGDLLYWLNKDCREGKYTDNIWSGMLAGRSLD</sequence>
<accession>A0A8J2LEI4</accession>
<dbReference type="Pfam" id="PF04450">
    <property type="entry name" value="BSP"/>
    <property type="match status" value="2"/>
</dbReference>
<feature type="non-terminal residue" evidence="2">
    <location>
        <position position="387"/>
    </location>
</feature>
<feature type="chain" id="PRO_5035199867" evidence="1">
    <location>
        <begin position="19"/>
        <end position="387"/>
    </location>
</feature>
<dbReference type="InterPro" id="IPR007541">
    <property type="entry name" value="Uncharacterised_BSP"/>
</dbReference>
<gene>
    <name evidence="2" type="ORF">AFUS01_LOCUS43281</name>
</gene>
<name>A0A8J2LEI4_9HEXA</name>